<protein>
    <recommendedName>
        <fullName evidence="1">VOC domain-containing protein</fullName>
    </recommendedName>
</protein>
<dbReference type="EMBL" id="CP011409">
    <property type="protein sequence ID" value="AKZ65286.1"/>
    <property type="molecule type" value="Genomic_DNA"/>
</dbReference>
<dbReference type="PROSITE" id="PS51819">
    <property type="entry name" value="VOC"/>
    <property type="match status" value="1"/>
</dbReference>
<dbReference type="Pfam" id="PF00903">
    <property type="entry name" value="Glyoxalase"/>
    <property type="match status" value="1"/>
</dbReference>
<evidence type="ECO:0000259" key="1">
    <source>
        <dbReference type="PROSITE" id="PS51819"/>
    </source>
</evidence>
<dbReference type="Proteomes" id="UP000063429">
    <property type="component" value="Chromosome"/>
</dbReference>
<reference evidence="3" key="1">
    <citation type="journal article" date="2015" name="Genome Announc.">
        <title>Complete Genome Sequence of Herbaspirillum hiltneri N3 (DSM 17495), Isolated from Surface-Sterilized Wheat Roots.</title>
        <authorList>
            <person name="Guizelini D."/>
            <person name="Saizaki P.M."/>
            <person name="Coimbra N.A."/>
            <person name="Weiss V.A."/>
            <person name="Faoro H."/>
            <person name="Sfeir M.Z."/>
            <person name="Baura V.A."/>
            <person name="Monteiro R.A."/>
            <person name="Chubatsu L.S."/>
            <person name="Souza E.M."/>
            <person name="Cruz L.M."/>
            <person name="Pedrosa F.O."/>
            <person name="Raittz R.T."/>
            <person name="Marchaukoski J.N."/>
            <person name="Steffens M.B."/>
        </authorList>
    </citation>
    <scope>NUCLEOTIDE SEQUENCE [LARGE SCALE GENOMIC DNA]</scope>
    <source>
        <strain evidence="3">N3</strain>
    </source>
</reference>
<keyword evidence="3" id="KW-1185">Reference proteome</keyword>
<dbReference type="PANTHER" id="PTHR39434">
    <property type="match status" value="1"/>
</dbReference>
<dbReference type="PANTHER" id="PTHR39434:SF1">
    <property type="entry name" value="VOC DOMAIN-CONTAINING PROTEIN"/>
    <property type="match status" value="1"/>
</dbReference>
<dbReference type="InterPro" id="IPR037523">
    <property type="entry name" value="VOC_core"/>
</dbReference>
<accession>A0ABM5V6T9</accession>
<dbReference type="Gene3D" id="3.10.180.10">
    <property type="entry name" value="2,3-Dihydroxybiphenyl 1,2-Dioxygenase, domain 1"/>
    <property type="match status" value="1"/>
</dbReference>
<dbReference type="RefSeq" id="WP_053201455.1">
    <property type="nucleotide sequence ID" value="NZ_CP011409.1"/>
</dbReference>
<evidence type="ECO:0000313" key="3">
    <source>
        <dbReference type="Proteomes" id="UP000063429"/>
    </source>
</evidence>
<dbReference type="InterPro" id="IPR029068">
    <property type="entry name" value="Glyas_Bleomycin-R_OHBP_Dase"/>
</dbReference>
<gene>
    <name evidence="2" type="ORF">F506_10090</name>
</gene>
<organism evidence="2 3">
    <name type="scientific">Herbaspirillum hiltneri N3</name>
    <dbReference type="NCBI Taxonomy" id="1262470"/>
    <lineage>
        <taxon>Bacteria</taxon>
        <taxon>Pseudomonadati</taxon>
        <taxon>Pseudomonadota</taxon>
        <taxon>Betaproteobacteria</taxon>
        <taxon>Burkholderiales</taxon>
        <taxon>Oxalobacteraceae</taxon>
        <taxon>Herbaspirillum</taxon>
    </lineage>
</organism>
<name>A0ABM5V6T9_9BURK</name>
<sequence length="140" mass="15505">MNALHPFHLAFFVRDLDEARGFYGGVLGFSEGRSTERWVDFDCMGHQLSLHLKKDLVVPQGAGNVDGNNVPIPHFGIILDQTSWDALARRIAAAGVSFIVEPQTRFKGEPGEQSTMFFQDPSGNSLEFKGFASMNQIFAK</sequence>
<proteinExistence type="predicted"/>
<dbReference type="InterPro" id="IPR004360">
    <property type="entry name" value="Glyas_Fos-R_dOase_dom"/>
</dbReference>
<feature type="domain" description="VOC" evidence="1">
    <location>
        <begin position="5"/>
        <end position="131"/>
    </location>
</feature>
<dbReference type="SUPFAM" id="SSF54593">
    <property type="entry name" value="Glyoxalase/Bleomycin resistance protein/Dihydroxybiphenyl dioxygenase"/>
    <property type="match status" value="1"/>
</dbReference>
<dbReference type="CDD" id="cd08357">
    <property type="entry name" value="VOC_like"/>
    <property type="match status" value="1"/>
</dbReference>
<evidence type="ECO:0000313" key="2">
    <source>
        <dbReference type="EMBL" id="AKZ65286.1"/>
    </source>
</evidence>